<dbReference type="Proteomes" id="UP000276133">
    <property type="component" value="Unassembled WGS sequence"/>
</dbReference>
<reference evidence="2 3" key="1">
    <citation type="journal article" date="2018" name="Sci. Rep.">
        <title>Genomic signatures of local adaptation to the degree of environmental predictability in rotifers.</title>
        <authorList>
            <person name="Franch-Gras L."/>
            <person name="Hahn C."/>
            <person name="Garcia-Roger E.M."/>
            <person name="Carmona M.J."/>
            <person name="Serra M."/>
            <person name="Gomez A."/>
        </authorList>
    </citation>
    <scope>NUCLEOTIDE SEQUENCE [LARGE SCALE GENOMIC DNA]</scope>
    <source>
        <strain evidence="2">HYR1</strain>
    </source>
</reference>
<evidence type="ECO:0000313" key="2">
    <source>
        <dbReference type="EMBL" id="RNA19456.1"/>
    </source>
</evidence>
<feature type="coiled-coil region" evidence="1">
    <location>
        <begin position="9"/>
        <end position="36"/>
    </location>
</feature>
<feature type="non-terminal residue" evidence="2">
    <location>
        <position position="125"/>
    </location>
</feature>
<gene>
    <name evidence="2" type="ORF">BpHYR1_048849</name>
</gene>
<organism evidence="2 3">
    <name type="scientific">Brachionus plicatilis</name>
    <name type="common">Marine rotifer</name>
    <name type="synonym">Brachionus muelleri</name>
    <dbReference type="NCBI Taxonomy" id="10195"/>
    <lineage>
        <taxon>Eukaryota</taxon>
        <taxon>Metazoa</taxon>
        <taxon>Spiralia</taxon>
        <taxon>Gnathifera</taxon>
        <taxon>Rotifera</taxon>
        <taxon>Eurotatoria</taxon>
        <taxon>Monogononta</taxon>
        <taxon>Pseudotrocha</taxon>
        <taxon>Ploima</taxon>
        <taxon>Brachionidae</taxon>
        <taxon>Brachionus</taxon>
    </lineage>
</organism>
<keyword evidence="3" id="KW-1185">Reference proteome</keyword>
<keyword evidence="1" id="KW-0175">Coiled coil</keyword>
<comment type="caution">
    <text evidence="2">The sequence shown here is derived from an EMBL/GenBank/DDBJ whole genome shotgun (WGS) entry which is preliminary data.</text>
</comment>
<evidence type="ECO:0000256" key="1">
    <source>
        <dbReference type="SAM" id="Coils"/>
    </source>
</evidence>
<sequence length="125" mass="14040">MELNDYDLLQGKKSVVEEMQQELSRLREETEFLKNQSAKLSSFGKVAASLDWDLNLGIKIICFRNGWFSTERNNIFKTCRGGDRGRVGCNIAPPSTLETSPDVEGDTVTLQLGRPTSTKQNKINN</sequence>
<name>A0A3M7R7D2_BRAPC</name>
<evidence type="ECO:0000313" key="3">
    <source>
        <dbReference type="Proteomes" id="UP000276133"/>
    </source>
</evidence>
<accession>A0A3M7R7D2</accession>
<protein>
    <submittedName>
        <fullName evidence="2">Uncharacterized protein</fullName>
    </submittedName>
</protein>
<dbReference type="EMBL" id="REGN01004040">
    <property type="protein sequence ID" value="RNA19456.1"/>
    <property type="molecule type" value="Genomic_DNA"/>
</dbReference>
<proteinExistence type="predicted"/>
<dbReference type="AlphaFoldDB" id="A0A3M7R7D2"/>